<dbReference type="EMBL" id="LR796237">
    <property type="protein sequence ID" value="CAB4129933.1"/>
    <property type="molecule type" value="Genomic_DNA"/>
</dbReference>
<protein>
    <submittedName>
        <fullName evidence="1">Uncharacterized protein</fullName>
    </submittedName>
</protein>
<proteinExistence type="predicted"/>
<evidence type="ECO:0000313" key="1">
    <source>
        <dbReference type="EMBL" id="CAB4129933.1"/>
    </source>
</evidence>
<name>A0A6J5L9D5_9CAUD</name>
<organism evidence="1">
    <name type="scientific">uncultured Caudovirales phage</name>
    <dbReference type="NCBI Taxonomy" id="2100421"/>
    <lineage>
        <taxon>Viruses</taxon>
        <taxon>Duplodnaviria</taxon>
        <taxon>Heunggongvirae</taxon>
        <taxon>Uroviricota</taxon>
        <taxon>Caudoviricetes</taxon>
        <taxon>Peduoviridae</taxon>
        <taxon>Maltschvirus</taxon>
        <taxon>Maltschvirus maltsch</taxon>
    </lineage>
</organism>
<gene>
    <name evidence="1" type="ORF">UFOVP116_186</name>
</gene>
<sequence>MLTTILKSLVRSILSRVSEGFSEVALTLGELNNKITVVENEYTTKFAKFDELDAKLSKIAPETMLVLSYTELDQFISRIVETEASVFNRD</sequence>
<reference evidence="1" key="1">
    <citation type="submission" date="2020-04" db="EMBL/GenBank/DDBJ databases">
        <authorList>
            <person name="Chiriac C."/>
            <person name="Salcher M."/>
            <person name="Ghai R."/>
            <person name="Kavagutti S V."/>
        </authorList>
    </citation>
    <scope>NUCLEOTIDE SEQUENCE</scope>
</reference>
<accession>A0A6J5L9D5</accession>